<dbReference type="AlphaFoldDB" id="A0A392T3X3"/>
<evidence type="ECO:0000313" key="2">
    <source>
        <dbReference type="Proteomes" id="UP000265520"/>
    </source>
</evidence>
<sequence>MLTFCSNEKIATSIMHFKVSEGGGIQLTACSR</sequence>
<proteinExistence type="predicted"/>
<comment type="caution">
    <text evidence="1">The sequence shown here is derived from an EMBL/GenBank/DDBJ whole genome shotgun (WGS) entry which is preliminary data.</text>
</comment>
<dbReference type="EMBL" id="LXQA010496692">
    <property type="protein sequence ID" value="MCI55462.1"/>
    <property type="molecule type" value="Genomic_DNA"/>
</dbReference>
<name>A0A392T3X3_9FABA</name>
<protein>
    <submittedName>
        <fullName evidence="1">Uncharacterized protein</fullName>
    </submittedName>
</protein>
<dbReference type="Proteomes" id="UP000265520">
    <property type="component" value="Unassembled WGS sequence"/>
</dbReference>
<organism evidence="1 2">
    <name type="scientific">Trifolium medium</name>
    <dbReference type="NCBI Taxonomy" id="97028"/>
    <lineage>
        <taxon>Eukaryota</taxon>
        <taxon>Viridiplantae</taxon>
        <taxon>Streptophyta</taxon>
        <taxon>Embryophyta</taxon>
        <taxon>Tracheophyta</taxon>
        <taxon>Spermatophyta</taxon>
        <taxon>Magnoliopsida</taxon>
        <taxon>eudicotyledons</taxon>
        <taxon>Gunneridae</taxon>
        <taxon>Pentapetalae</taxon>
        <taxon>rosids</taxon>
        <taxon>fabids</taxon>
        <taxon>Fabales</taxon>
        <taxon>Fabaceae</taxon>
        <taxon>Papilionoideae</taxon>
        <taxon>50 kb inversion clade</taxon>
        <taxon>NPAAA clade</taxon>
        <taxon>Hologalegina</taxon>
        <taxon>IRL clade</taxon>
        <taxon>Trifolieae</taxon>
        <taxon>Trifolium</taxon>
    </lineage>
</organism>
<accession>A0A392T3X3</accession>
<evidence type="ECO:0000313" key="1">
    <source>
        <dbReference type="EMBL" id="MCI55462.1"/>
    </source>
</evidence>
<keyword evidence="2" id="KW-1185">Reference proteome</keyword>
<feature type="non-terminal residue" evidence="1">
    <location>
        <position position="32"/>
    </location>
</feature>
<reference evidence="1 2" key="1">
    <citation type="journal article" date="2018" name="Front. Plant Sci.">
        <title>Red Clover (Trifolium pratense) and Zigzag Clover (T. medium) - A Picture of Genomic Similarities and Differences.</title>
        <authorList>
            <person name="Dluhosova J."/>
            <person name="Istvanek J."/>
            <person name="Nedelnik J."/>
            <person name="Repkova J."/>
        </authorList>
    </citation>
    <scope>NUCLEOTIDE SEQUENCE [LARGE SCALE GENOMIC DNA]</scope>
    <source>
        <strain evidence="2">cv. 10/8</strain>
        <tissue evidence="1">Leaf</tissue>
    </source>
</reference>